<sequence length="203" mass="22464">MPDPLPDIGGRTDDGPQEAGVDDDEERFTALFKCHYPDVLRYAARRSDPDRARDVAAETFLVAWRRLNEVPRDADQVLPWLYSVARNTLANQHRGERRRLRLGARLGAAVPRRTGADHAGTVVESLRLREALHGLSAADQETLRLVGWEGLDVAAAAAAAGCTPQTFAVRLHRARQRLDRALADQDTGRARSRRTLAAKEAES</sequence>
<feature type="domain" description="RNA polymerase sigma factor 70 region 4 type 2" evidence="7">
    <location>
        <begin position="126"/>
        <end position="178"/>
    </location>
</feature>
<feature type="region of interest" description="Disordered" evidence="5">
    <location>
        <begin position="1"/>
        <end position="23"/>
    </location>
</feature>
<comment type="similarity">
    <text evidence="1">Belongs to the sigma-70 factor family. ECF subfamily.</text>
</comment>
<evidence type="ECO:0000259" key="7">
    <source>
        <dbReference type="Pfam" id="PF08281"/>
    </source>
</evidence>
<evidence type="ECO:0000256" key="1">
    <source>
        <dbReference type="ARBA" id="ARBA00010641"/>
    </source>
</evidence>
<name>A0ABP6BZM9_9ACTN</name>
<dbReference type="Pfam" id="PF04542">
    <property type="entry name" value="Sigma70_r2"/>
    <property type="match status" value="1"/>
</dbReference>
<evidence type="ECO:0000256" key="2">
    <source>
        <dbReference type="ARBA" id="ARBA00023015"/>
    </source>
</evidence>
<dbReference type="EMBL" id="BAAATD010000003">
    <property type="protein sequence ID" value="GAA2592548.1"/>
    <property type="molecule type" value="Genomic_DNA"/>
</dbReference>
<organism evidence="8 9">
    <name type="scientific">Actinomadura fulvescens</name>
    <dbReference type="NCBI Taxonomy" id="46160"/>
    <lineage>
        <taxon>Bacteria</taxon>
        <taxon>Bacillati</taxon>
        <taxon>Actinomycetota</taxon>
        <taxon>Actinomycetes</taxon>
        <taxon>Streptosporangiales</taxon>
        <taxon>Thermomonosporaceae</taxon>
        <taxon>Actinomadura</taxon>
    </lineage>
</organism>
<gene>
    <name evidence="8" type="ORF">GCM10010411_26990</name>
</gene>
<keyword evidence="9" id="KW-1185">Reference proteome</keyword>
<proteinExistence type="inferred from homology"/>
<dbReference type="Gene3D" id="1.10.1740.10">
    <property type="match status" value="1"/>
</dbReference>
<keyword evidence="4" id="KW-0804">Transcription</keyword>
<dbReference type="InterPro" id="IPR013249">
    <property type="entry name" value="RNA_pol_sigma70_r4_t2"/>
</dbReference>
<protein>
    <submittedName>
        <fullName evidence="8">Sigma-70 family RNA polymerase sigma factor</fullName>
    </submittedName>
</protein>
<keyword evidence="2" id="KW-0805">Transcription regulation</keyword>
<evidence type="ECO:0000313" key="9">
    <source>
        <dbReference type="Proteomes" id="UP001501509"/>
    </source>
</evidence>
<keyword evidence="3" id="KW-0731">Sigma factor</keyword>
<dbReference type="PANTHER" id="PTHR43133">
    <property type="entry name" value="RNA POLYMERASE ECF-TYPE SIGMA FACTO"/>
    <property type="match status" value="1"/>
</dbReference>
<dbReference type="InterPro" id="IPR036388">
    <property type="entry name" value="WH-like_DNA-bd_sf"/>
</dbReference>
<accession>A0ABP6BZM9</accession>
<evidence type="ECO:0000313" key="8">
    <source>
        <dbReference type="EMBL" id="GAA2592548.1"/>
    </source>
</evidence>
<dbReference type="PANTHER" id="PTHR43133:SF25">
    <property type="entry name" value="RNA POLYMERASE SIGMA FACTOR RFAY-RELATED"/>
    <property type="match status" value="1"/>
</dbReference>
<evidence type="ECO:0000256" key="5">
    <source>
        <dbReference type="SAM" id="MobiDB-lite"/>
    </source>
</evidence>
<comment type="caution">
    <text evidence="8">The sequence shown here is derived from an EMBL/GenBank/DDBJ whole genome shotgun (WGS) entry which is preliminary data.</text>
</comment>
<dbReference type="InterPro" id="IPR014284">
    <property type="entry name" value="RNA_pol_sigma-70_dom"/>
</dbReference>
<feature type="region of interest" description="Disordered" evidence="5">
    <location>
        <begin position="183"/>
        <end position="203"/>
    </location>
</feature>
<dbReference type="InterPro" id="IPR007627">
    <property type="entry name" value="RNA_pol_sigma70_r2"/>
</dbReference>
<dbReference type="NCBIfam" id="TIGR02937">
    <property type="entry name" value="sigma70-ECF"/>
    <property type="match status" value="1"/>
</dbReference>
<evidence type="ECO:0000259" key="6">
    <source>
        <dbReference type="Pfam" id="PF04542"/>
    </source>
</evidence>
<dbReference type="InterPro" id="IPR039425">
    <property type="entry name" value="RNA_pol_sigma-70-like"/>
</dbReference>
<dbReference type="InterPro" id="IPR013325">
    <property type="entry name" value="RNA_pol_sigma_r2"/>
</dbReference>
<reference evidence="9" key="1">
    <citation type="journal article" date="2019" name="Int. J. Syst. Evol. Microbiol.">
        <title>The Global Catalogue of Microorganisms (GCM) 10K type strain sequencing project: providing services to taxonomists for standard genome sequencing and annotation.</title>
        <authorList>
            <consortium name="The Broad Institute Genomics Platform"/>
            <consortium name="The Broad Institute Genome Sequencing Center for Infectious Disease"/>
            <person name="Wu L."/>
            <person name="Ma J."/>
        </authorList>
    </citation>
    <scope>NUCLEOTIDE SEQUENCE [LARGE SCALE GENOMIC DNA]</scope>
    <source>
        <strain evidence="9">JCM 6833</strain>
    </source>
</reference>
<dbReference type="SUPFAM" id="SSF88946">
    <property type="entry name" value="Sigma2 domain of RNA polymerase sigma factors"/>
    <property type="match status" value="1"/>
</dbReference>
<dbReference type="Proteomes" id="UP001501509">
    <property type="component" value="Unassembled WGS sequence"/>
</dbReference>
<evidence type="ECO:0000256" key="3">
    <source>
        <dbReference type="ARBA" id="ARBA00023082"/>
    </source>
</evidence>
<dbReference type="Gene3D" id="1.10.10.10">
    <property type="entry name" value="Winged helix-like DNA-binding domain superfamily/Winged helix DNA-binding domain"/>
    <property type="match status" value="1"/>
</dbReference>
<evidence type="ECO:0000256" key="4">
    <source>
        <dbReference type="ARBA" id="ARBA00023163"/>
    </source>
</evidence>
<dbReference type="InterPro" id="IPR013324">
    <property type="entry name" value="RNA_pol_sigma_r3/r4-like"/>
</dbReference>
<dbReference type="SUPFAM" id="SSF88659">
    <property type="entry name" value="Sigma3 and sigma4 domains of RNA polymerase sigma factors"/>
    <property type="match status" value="1"/>
</dbReference>
<dbReference type="Pfam" id="PF08281">
    <property type="entry name" value="Sigma70_r4_2"/>
    <property type="match status" value="1"/>
</dbReference>
<feature type="domain" description="RNA polymerase sigma-70 region 2" evidence="6">
    <location>
        <begin position="31"/>
        <end position="99"/>
    </location>
</feature>